<comment type="caution">
    <text evidence="3">The sequence shown here is derived from an EMBL/GenBank/DDBJ whole genome shotgun (WGS) entry which is preliminary data.</text>
</comment>
<keyword evidence="1" id="KW-0812">Transmembrane</keyword>
<evidence type="ECO:0000313" key="4">
    <source>
        <dbReference type="Proteomes" id="UP000053260"/>
    </source>
</evidence>
<sequence>MLSATGWGVLAGGAVLTPVGYALGYGEAAALGVTCVLAVAVAVLWTLPAPVLGAERQITPSRVGRGDPAEGRLTLTNTGGRTRRGLRAVDRCGERDITVDVPPLRPGTAHELRYALPTARRGRVPVGPLRLERTDPLGLARRMRPYGGSDTLLVRPRVCPLPVLPSGQAHHVEGPASDTADDGSLTFHALREYVLGDDLRRVHWRSTARTGTLMVRQMVDVSLPHTTLVLDTRRRAYASEDDFELAVDCAASVAYAAARSHFPVHLVSEAGPVLHTDGSGNDGEALLDGLAVVERSDLRSVTAAFDGLENHRGGGALVVVTGTGDTRGLSAVDRVRRRFDRVTMLRVGAEAAAMRDVSGPASDVPQLHVASLDELLAGWRWEAVR</sequence>
<dbReference type="RefSeq" id="WP_067018687.1">
    <property type="nucleotide sequence ID" value="NZ_KQ949078.1"/>
</dbReference>
<evidence type="ECO:0000313" key="3">
    <source>
        <dbReference type="EMBL" id="KUO21342.1"/>
    </source>
</evidence>
<dbReference type="STRING" id="909626.AQJ91_10310"/>
<dbReference type="AlphaFoldDB" id="A0A101V2N5"/>
<evidence type="ECO:0000259" key="2">
    <source>
        <dbReference type="Pfam" id="PF01882"/>
    </source>
</evidence>
<dbReference type="PANTHER" id="PTHR34351:SF1">
    <property type="entry name" value="SLR1927 PROTEIN"/>
    <property type="match status" value="1"/>
</dbReference>
<keyword evidence="1" id="KW-0472">Membrane</keyword>
<keyword evidence="4" id="KW-1185">Reference proteome</keyword>
<name>A0A101V2N5_9ACTN</name>
<feature type="domain" description="DUF58" evidence="2">
    <location>
        <begin position="190"/>
        <end position="266"/>
    </location>
</feature>
<dbReference type="PANTHER" id="PTHR34351">
    <property type="entry name" value="SLR1927 PROTEIN-RELATED"/>
    <property type="match status" value="1"/>
</dbReference>
<dbReference type="OrthoDB" id="9812729at2"/>
<protein>
    <recommendedName>
        <fullName evidence="2">DUF58 domain-containing protein</fullName>
    </recommendedName>
</protein>
<evidence type="ECO:0000256" key="1">
    <source>
        <dbReference type="SAM" id="Phobius"/>
    </source>
</evidence>
<accession>A0A101V2N5</accession>
<gene>
    <name evidence="3" type="ORF">AQJ91_10310</name>
</gene>
<feature type="transmembrane region" description="Helical" evidence="1">
    <location>
        <begin position="28"/>
        <end position="47"/>
    </location>
</feature>
<keyword evidence="1" id="KW-1133">Transmembrane helix</keyword>
<dbReference type="InterPro" id="IPR002881">
    <property type="entry name" value="DUF58"/>
</dbReference>
<dbReference type="EMBL" id="LMXB01000025">
    <property type="protein sequence ID" value="KUO21342.1"/>
    <property type="molecule type" value="Genomic_DNA"/>
</dbReference>
<dbReference type="Proteomes" id="UP000053260">
    <property type="component" value="Unassembled WGS sequence"/>
</dbReference>
<reference evidence="3 4" key="1">
    <citation type="submission" date="2015-10" db="EMBL/GenBank/DDBJ databases">
        <title>Draft genome sequence of Streptomyces sp. RV15, isolated from a marine sponge.</title>
        <authorList>
            <person name="Ruckert C."/>
            <person name="Abdelmohsen U.R."/>
            <person name="Winkler A."/>
            <person name="Hentschel U."/>
            <person name="Kalinowski J."/>
            <person name="Kampfer P."/>
            <person name="Glaeser S."/>
        </authorList>
    </citation>
    <scope>NUCLEOTIDE SEQUENCE [LARGE SCALE GENOMIC DNA]</scope>
    <source>
        <strain evidence="3 4">RV15</strain>
    </source>
</reference>
<proteinExistence type="predicted"/>
<organism evidence="3 4">
    <name type="scientific">Streptomyces dysideae</name>
    <dbReference type="NCBI Taxonomy" id="909626"/>
    <lineage>
        <taxon>Bacteria</taxon>
        <taxon>Bacillati</taxon>
        <taxon>Actinomycetota</taxon>
        <taxon>Actinomycetes</taxon>
        <taxon>Kitasatosporales</taxon>
        <taxon>Streptomycetaceae</taxon>
        <taxon>Streptomyces</taxon>
    </lineage>
</organism>
<dbReference type="Pfam" id="PF01882">
    <property type="entry name" value="DUF58"/>
    <property type="match status" value="1"/>
</dbReference>